<accession>A0ABS1TCK4</accession>
<name>A0ABS1TCK4_9CLOT</name>
<dbReference type="EMBL" id="JAESWC010000009">
    <property type="protein sequence ID" value="MBL4937081.1"/>
    <property type="molecule type" value="Genomic_DNA"/>
</dbReference>
<dbReference type="InterPro" id="IPR036390">
    <property type="entry name" value="WH_DNA-bd_sf"/>
</dbReference>
<evidence type="ECO:0000256" key="3">
    <source>
        <dbReference type="ARBA" id="ARBA00023125"/>
    </source>
</evidence>
<dbReference type="Gene3D" id="1.10.4040.10">
    <property type="entry name" value="Penicillinase repressor domain"/>
    <property type="match status" value="1"/>
</dbReference>
<keyword evidence="3" id="KW-0238">DNA-binding</keyword>
<proteinExistence type="inferred from homology"/>
<keyword evidence="2" id="KW-0805">Transcription regulation</keyword>
<dbReference type="Pfam" id="PF03965">
    <property type="entry name" value="Penicillinase_R"/>
    <property type="match status" value="1"/>
</dbReference>
<dbReference type="Proteomes" id="UP000632377">
    <property type="component" value="Unassembled WGS sequence"/>
</dbReference>
<sequence>MDSLKISDSEWEIMKVIWQNPNCTAGEVIDALKDKKEWQPKTVKTLIRRLVDKKALGYEQYKREYKYYPLVEEGDCVKEESKSFLQRVYRGSLKNMLLNFIEDESLTKEDIEELTRILEERK</sequence>
<protein>
    <submittedName>
        <fullName evidence="5">BlaI/MecI/CopY family transcriptional regulator</fullName>
    </submittedName>
</protein>
<dbReference type="InterPro" id="IPR036388">
    <property type="entry name" value="WH-like_DNA-bd_sf"/>
</dbReference>
<reference evidence="5 6" key="1">
    <citation type="submission" date="2021-01" db="EMBL/GenBank/DDBJ databases">
        <title>Genome public.</title>
        <authorList>
            <person name="Liu C."/>
            <person name="Sun Q."/>
        </authorList>
    </citation>
    <scope>NUCLEOTIDE SEQUENCE [LARGE SCALE GENOMIC DNA]</scope>
    <source>
        <strain evidence="5 6">YIM B02515</strain>
    </source>
</reference>
<gene>
    <name evidence="5" type="ORF">JK636_15110</name>
</gene>
<dbReference type="RefSeq" id="WP_202749833.1">
    <property type="nucleotide sequence ID" value="NZ_JAESWC010000009.1"/>
</dbReference>
<dbReference type="InterPro" id="IPR005650">
    <property type="entry name" value="BlaI_family"/>
</dbReference>
<keyword evidence="6" id="KW-1185">Reference proteome</keyword>
<evidence type="ECO:0000256" key="4">
    <source>
        <dbReference type="ARBA" id="ARBA00023163"/>
    </source>
</evidence>
<organism evidence="5 6">
    <name type="scientific">Clostridium rhizosphaerae</name>
    <dbReference type="NCBI Taxonomy" id="2803861"/>
    <lineage>
        <taxon>Bacteria</taxon>
        <taxon>Bacillati</taxon>
        <taxon>Bacillota</taxon>
        <taxon>Clostridia</taxon>
        <taxon>Eubacteriales</taxon>
        <taxon>Clostridiaceae</taxon>
        <taxon>Clostridium</taxon>
    </lineage>
</organism>
<dbReference type="Gene3D" id="1.10.10.10">
    <property type="entry name" value="Winged helix-like DNA-binding domain superfamily/Winged helix DNA-binding domain"/>
    <property type="match status" value="1"/>
</dbReference>
<comment type="caution">
    <text evidence="5">The sequence shown here is derived from an EMBL/GenBank/DDBJ whole genome shotgun (WGS) entry which is preliminary data.</text>
</comment>
<keyword evidence="4" id="KW-0804">Transcription</keyword>
<dbReference type="SUPFAM" id="SSF46785">
    <property type="entry name" value="Winged helix' DNA-binding domain"/>
    <property type="match status" value="1"/>
</dbReference>
<evidence type="ECO:0000256" key="2">
    <source>
        <dbReference type="ARBA" id="ARBA00023015"/>
    </source>
</evidence>
<evidence type="ECO:0000313" key="6">
    <source>
        <dbReference type="Proteomes" id="UP000632377"/>
    </source>
</evidence>
<evidence type="ECO:0000256" key="1">
    <source>
        <dbReference type="ARBA" id="ARBA00011046"/>
    </source>
</evidence>
<dbReference type="PIRSF" id="PIRSF019455">
    <property type="entry name" value="CopR_AtkY"/>
    <property type="match status" value="1"/>
</dbReference>
<comment type="similarity">
    <text evidence="1">Belongs to the BlaI transcriptional regulatory family.</text>
</comment>
<evidence type="ECO:0000313" key="5">
    <source>
        <dbReference type="EMBL" id="MBL4937081.1"/>
    </source>
</evidence>